<name>A0AAW5KB12_9BACT</name>
<dbReference type="EMBL" id="JANFYT010000059">
    <property type="protein sequence ID" value="MCQ4815718.1"/>
    <property type="molecule type" value="Genomic_DNA"/>
</dbReference>
<feature type="signal peptide" evidence="1">
    <location>
        <begin position="1"/>
        <end position="22"/>
    </location>
</feature>
<feature type="chain" id="PRO_5043868227" evidence="1">
    <location>
        <begin position="23"/>
        <end position="509"/>
    </location>
</feature>
<evidence type="ECO:0000256" key="1">
    <source>
        <dbReference type="SAM" id="SignalP"/>
    </source>
</evidence>
<dbReference type="Proteomes" id="UP001205919">
    <property type="component" value="Unassembled WGS sequence"/>
</dbReference>
<protein>
    <submittedName>
        <fullName evidence="3">S-layer homology domain-containing protein</fullName>
    </submittedName>
</protein>
<feature type="domain" description="SLH" evidence="2">
    <location>
        <begin position="23"/>
        <end position="86"/>
    </location>
</feature>
<comment type="caution">
    <text evidence="3">The sequence shown here is derived from an EMBL/GenBank/DDBJ whole genome shotgun (WGS) entry which is preliminary data.</text>
</comment>
<evidence type="ECO:0000259" key="2">
    <source>
        <dbReference type="PROSITE" id="PS51272"/>
    </source>
</evidence>
<dbReference type="RefSeq" id="WP_034442448.1">
    <property type="nucleotide sequence ID" value="NZ_CP171104.1"/>
</dbReference>
<reference evidence="3 4" key="1">
    <citation type="submission" date="2022-06" db="EMBL/GenBank/DDBJ databases">
        <title>Isolation of gut microbiota from human fecal samples.</title>
        <authorList>
            <person name="Pamer E.G."/>
            <person name="Barat B."/>
            <person name="Waligurski E."/>
            <person name="Medina S."/>
            <person name="Paddock L."/>
            <person name="Mostad J."/>
        </authorList>
    </citation>
    <scope>NUCLEOTIDE SEQUENCE [LARGE SCALE GENOMIC DNA]</scope>
    <source>
        <strain evidence="3 4">DFI.9.90</strain>
    </source>
</reference>
<keyword evidence="1" id="KW-0732">Signal</keyword>
<sequence>MKKILAVIAMIASMAMAVPAMAATNPFMDVPQGHWAYDAVGLLASRGIVSGYPDGAFKGAQPATRYEMASVVARALVAVDADKASKQDLELLKKLVMEFKDELDALGVKVDKLDKRVAVLEDGVGGWKIRGTFMFDAKFANDTDNGQYYYNESNKKNDFEKEQFRLYLTKQIDENTYFYAEYRTGADDAGDDVNGRGDLQHMMWSHLFLDTKLPYDIGFRVGRFTVDFEEEYGLYTDNDAVFGDFRTDGFRLTKQWSNFRATAVVGRNDNLGIDGMNDSGSGTHMTYVLDLNWQPGEKFFAGATGYWFDDDSTPDTAGDLGVKNYGLYAGYKFTPAVELKGIYYFQDLGKDVSGAAYEDSPKAWKAVLDVKQDLLKFTGLWIEYSQQDNTFLGYNDRYSIGGGAYDHVGRNMEYANPYGTSKWWFVKADQQWNDKWSTFIRFANVGYDTAGLDDATEWGLGVGYQYTPAIGFELAYDQVDHGDNGWAVGDPEVARGKDHVVRFRTTINF</sequence>
<dbReference type="PANTHER" id="PTHR43308">
    <property type="entry name" value="OUTER MEMBRANE PROTEIN ALPHA-RELATED"/>
    <property type="match status" value="1"/>
</dbReference>
<dbReference type="PANTHER" id="PTHR43308:SF1">
    <property type="entry name" value="OUTER MEMBRANE PROTEIN ALPHA"/>
    <property type="match status" value="1"/>
</dbReference>
<evidence type="ECO:0000313" key="4">
    <source>
        <dbReference type="Proteomes" id="UP001205919"/>
    </source>
</evidence>
<dbReference type="GeneID" id="95755928"/>
<gene>
    <name evidence="3" type="ORF">NE630_14880</name>
</gene>
<keyword evidence="4" id="KW-1185">Reference proteome</keyword>
<proteinExistence type="predicted"/>
<dbReference type="AlphaFoldDB" id="A0AAW5KB12"/>
<accession>A0AAW5KB12</accession>
<evidence type="ECO:0000313" key="3">
    <source>
        <dbReference type="EMBL" id="MCQ4815718.1"/>
    </source>
</evidence>
<dbReference type="InterPro" id="IPR051465">
    <property type="entry name" value="Cell_Envelope_Struct_Comp"/>
</dbReference>
<organism evidence="3 4">
    <name type="scientific">Cloacibacillus evryensis</name>
    <dbReference type="NCBI Taxonomy" id="508460"/>
    <lineage>
        <taxon>Bacteria</taxon>
        <taxon>Thermotogati</taxon>
        <taxon>Synergistota</taxon>
        <taxon>Synergistia</taxon>
        <taxon>Synergistales</taxon>
        <taxon>Synergistaceae</taxon>
        <taxon>Cloacibacillus</taxon>
    </lineage>
</organism>
<dbReference type="Pfam" id="PF00395">
    <property type="entry name" value="SLH"/>
    <property type="match status" value="1"/>
</dbReference>
<dbReference type="PROSITE" id="PS51272">
    <property type="entry name" value="SLH"/>
    <property type="match status" value="1"/>
</dbReference>
<dbReference type="InterPro" id="IPR001119">
    <property type="entry name" value="SLH_dom"/>
</dbReference>
<dbReference type="SUPFAM" id="SSF56935">
    <property type="entry name" value="Porins"/>
    <property type="match status" value="1"/>
</dbReference>